<accession>A0A0G1WN73</accession>
<dbReference type="Proteomes" id="UP000034201">
    <property type="component" value="Unassembled WGS sequence"/>
</dbReference>
<dbReference type="GO" id="GO:0003676">
    <property type="term" value="F:nucleic acid binding"/>
    <property type="evidence" value="ECO:0007669"/>
    <property type="project" value="InterPro"/>
</dbReference>
<dbReference type="AlphaFoldDB" id="A0A0G1WN73"/>
<dbReference type="SUPFAM" id="SSF53098">
    <property type="entry name" value="Ribonuclease H-like"/>
    <property type="match status" value="1"/>
</dbReference>
<evidence type="ECO:0000313" key="2">
    <source>
        <dbReference type="EMBL" id="KKW20040.1"/>
    </source>
</evidence>
<dbReference type="InterPro" id="IPR036397">
    <property type="entry name" value="RNaseH_sf"/>
</dbReference>
<dbReference type="Gene3D" id="3.30.420.10">
    <property type="entry name" value="Ribonuclease H-like superfamily/Ribonuclease H"/>
    <property type="match status" value="1"/>
</dbReference>
<protein>
    <recommendedName>
        <fullName evidence="1">WYL domain-containing protein</fullName>
    </recommendedName>
</protein>
<dbReference type="PROSITE" id="PS52050">
    <property type="entry name" value="WYL"/>
    <property type="match status" value="1"/>
</dbReference>
<dbReference type="EMBL" id="LCQQ01000046">
    <property type="protein sequence ID" value="KKW20040.1"/>
    <property type="molecule type" value="Genomic_DNA"/>
</dbReference>
<dbReference type="InterPro" id="IPR012337">
    <property type="entry name" value="RNaseH-like_sf"/>
</dbReference>
<feature type="domain" description="WYL" evidence="1">
    <location>
        <begin position="187"/>
        <end position="255"/>
    </location>
</feature>
<proteinExistence type="predicted"/>
<gene>
    <name evidence="2" type="ORF">UY61_C0046G0006</name>
</gene>
<evidence type="ECO:0000259" key="1">
    <source>
        <dbReference type="Pfam" id="PF13280"/>
    </source>
</evidence>
<evidence type="ECO:0000313" key="3">
    <source>
        <dbReference type="Proteomes" id="UP000034201"/>
    </source>
</evidence>
<comment type="caution">
    <text evidence="2">The sequence shown here is derived from an EMBL/GenBank/DDBJ whole genome shotgun (WGS) entry which is preliminary data.</text>
</comment>
<reference evidence="2 3" key="1">
    <citation type="journal article" date="2015" name="Nature">
        <title>rRNA introns, odd ribosomes, and small enigmatic genomes across a large radiation of phyla.</title>
        <authorList>
            <person name="Brown C.T."/>
            <person name="Hug L.A."/>
            <person name="Thomas B.C."/>
            <person name="Sharon I."/>
            <person name="Castelle C.J."/>
            <person name="Singh A."/>
            <person name="Wilkins M.J."/>
            <person name="Williams K.H."/>
            <person name="Banfield J.F."/>
        </authorList>
    </citation>
    <scope>NUCLEOTIDE SEQUENCE [LARGE SCALE GENOMIC DNA]</scope>
</reference>
<sequence>MKDTLVLDIETKKSFADVGGKENISALGIAVLGTYSYASDSFRAFEEGELGEFERILSETDYLIGFNIKLFDIPVLGPYIAPGIIGRVAVTDIFEDAVNFLGHRVGLDGVARATVGEGKSGHGLEALEWFKEGRVEDVKKYCLDDVRLTRDVYEYGKKNGHILFESRGDGKIHSIPVSWGSARARPVLEILGEAFKNRKRLSIDYVSSEDSDGLGFKKTRAIDIYAIKPSGDIEAYCHFRKGVRDFRIARILRAEETGETYSLPSDSQGALF</sequence>
<dbReference type="Pfam" id="PF13280">
    <property type="entry name" value="WYL"/>
    <property type="match status" value="1"/>
</dbReference>
<name>A0A0G1WN73_9BACT</name>
<dbReference type="InterPro" id="IPR026881">
    <property type="entry name" value="WYL_dom"/>
</dbReference>
<organism evidence="2 3">
    <name type="scientific">Candidatus Adlerbacteria bacterium GW2011_GWC1_50_9</name>
    <dbReference type="NCBI Taxonomy" id="1618608"/>
    <lineage>
        <taxon>Bacteria</taxon>
        <taxon>Candidatus Adleribacteriota</taxon>
    </lineage>
</organism>